<feature type="compositionally biased region" description="Basic and acidic residues" evidence="3">
    <location>
        <begin position="249"/>
        <end position="263"/>
    </location>
</feature>
<evidence type="ECO:0000256" key="1">
    <source>
        <dbReference type="ARBA" id="ARBA00022664"/>
    </source>
</evidence>
<dbReference type="GO" id="GO:0003676">
    <property type="term" value="F:nucleic acid binding"/>
    <property type="evidence" value="ECO:0007669"/>
    <property type="project" value="InterPro"/>
</dbReference>
<dbReference type="GO" id="GO:0006397">
    <property type="term" value="P:mRNA processing"/>
    <property type="evidence" value="ECO:0007669"/>
    <property type="project" value="UniProtKB-KW"/>
</dbReference>
<keyword evidence="1" id="KW-0507">mRNA processing</keyword>
<evidence type="ECO:0000313" key="6">
    <source>
        <dbReference type="Proteomes" id="UP000179920"/>
    </source>
</evidence>
<feature type="domain" description="CCHC-type" evidence="4">
    <location>
        <begin position="207"/>
        <end position="222"/>
    </location>
</feature>
<dbReference type="Proteomes" id="UP000179920">
    <property type="component" value="Chromosome II"/>
</dbReference>
<dbReference type="Gene3D" id="4.10.60.10">
    <property type="entry name" value="Zinc finger, CCHC-type"/>
    <property type="match status" value="1"/>
</dbReference>
<evidence type="ECO:0000256" key="2">
    <source>
        <dbReference type="PROSITE-ProRule" id="PRU00047"/>
    </source>
</evidence>
<feature type="region of interest" description="Disordered" evidence="3">
    <location>
        <begin position="28"/>
        <end position="59"/>
    </location>
</feature>
<keyword evidence="2" id="KW-0863">Zinc-finger</keyword>
<dbReference type="SMART" id="SM00343">
    <property type="entry name" value="ZnF_C2HC"/>
    <property type="match status" value="1"/>
</dbReference>
<accession>A0A1K0FXN1</accession>
<sequence>MSPSASCWIISFSSELWLSYLESLRNGNQPRTGMPRDEVGDDTKAMGEAHPSEHKLPATPFPKFNPRDVEIFIIEAEAWFMFNRVYDHKSMIHHISSQLEATHHVKRFRDLEGQVNMEDKDLVIDLFRGSLTCSLQEKFECNPPTNIWEWYQEVEDIDCQQMLMQQSTSRHLGVPTPCPNPVVQSTPSTPLLNLRPQDTTPLGNNTCHWCKGTGHWARDCPSRKQPVSSTPRPSGPKVMVILEDTPEEEANHKEEGPTEEESHNPSTNDQEGSDLIQQPSIKDYGEDYDEDNEGNTSGTMH</sequence>
<evidence type="ECO:0000259" key="4">
    <source>
        <dbReference type="PROSITE" id="PS50158"/>
    </source>
</evidence>
<organism evidence="5 6">
    <name type="scientific">Ustilago bromivora</name>
    <dbReference type="NCBI Taxonomy" id="307758"/>
    <lineage>
        <taxon>Eukaryota</taxon>
        <taxon>Fungi</taxon>
        <taxon>Dikarya</taxon>
        <taxon>Basidiomycota</taxon>
        <taxon>Ustilaginomycotina</taxon>
        <taxon>Ustilaginomycetes</taxon>
        <taxon>Ustilaginales</taxon>
        <taxon>Ustilaginaceae</taxon>
        <taxon>Ustilago</taxon>
    </lineage>
</organism>
<dbReference type="GO" id="GO:0008270">
    <property type="term" value="F:zinc ion binding"/>
    <property type="evidence" value="ECO:0007669"/>
    <property type="project" value="UniProtKB-KW"/>
</dbReference>
<gene>
    <name evidence="5" type="ORF">UBRO_21049</name>
</gene>
<dbReference type="InterPro" id="IPR036875">
    <property type="entry name" value="Znf_CCHC_sf"/>
</dbReference>
<dbReference type="EMBL" id="LT558118">
    <property type="protein sequence ID" value="SAM71092.1"/>
    <property type="molecule type" value="Genomic_DNA"/>
</dbReference>
<evidence type="ECO:0000313" key="5">
    <source>
        <dbReference type="EMBL" id="SAM71092.1"/>
    </source>
</evidence>
<feature type="region of interest" description="Disordered" evidence="3">
    <location>
        <begin position="242"/>
        <end position="301"/>
    </location>
</feature>
<proteinExistence type="predicted"/>
<evidence type="ECO:0000256" key="3">
    <source>
        <dbReference type="SAM" id="MobiDB-lite"/>
    </source>
</evidence>
<protein>
    <recommendedName>
        <fullName evidence="4">CCHC-type domain-containing protein</fullName>
    </recommendedName>
</protein>
<feature type="compositionally biased region" description="Basic and acidic residues" evidence="3">
    <location>
        <begin position="34"/>
        <end position="56"/>
    </location>
</feature>
<reference evidence="6" key="1">
    <citation type="submission" date="2016-04" db="EMBL/GenBank/DDBJ databases">
        <authorList>
            <person name="Guldener U."/>
            <person name="Guldener U."/>
        </authorList>
    </citation>
    <scope>NUCLEOTIDE SEQUENCE [LARGE SCALE GENOMIC DNA]</scope>
    <source>
        <strain evidence="6">UB2112</strain>
    </source>
</reference>
<dbReference type="SUPFAM" id="SSF57756">
    <property type="entry name" value="Retrovirus zinc finger-like domains"/>
    <property type="match status" value="1"/>
</dbReference>
<feature type="compositionally biased region" description="Polar residues" evidence="3">
    <location>
        <begin position="264"/>
        <end position="280"/>
    </location>
</feature>
<keyword evidence="2" id="KW-0479">Metal-binding</keyword>
<dbReference type="OrthoDB" id="3263571at2759"/>
<dbReference type="PROSITE" id="PS50158">
    <property type="entry name" value="ZF_CCHC"/>
    <property type="match status" value="1"/>
</dbReference>
<dbReference type="AlphaFoldDB" id="A0A1K0FXN1"/>
<name>A0A1K0FXN1_9BASI</name>
<dbReference type="InterPro" id="IPR001878">
    <property type="entry name" value="Znf_CCHC"/>
</dbReference>
<keyword evidence="2" id="KW-0862">Zinc</keyword>
<dbReference type="Pfam" id="PF00098">
    <property type="entry name" value="zf-CCHC"/>
    <property type="match status" value="1"/>
</dbReference>